<name>F7ZB48_ROSLO</name>
<evidence type="ECO:0000259" key="2">
    <source>
        <dbReference type="PROSITE" id="PS50042"/>
    </source>
</evidence>
<dbReference type="KEGG" id="rli:RLO149_c010320"/>
<gene>
    <name evidence="3" type="ordered locus">RLO149_c010320</name>
</gene>
<keyword evidence="1" id="KW-0812">Transmembrane</keyword>
<dbReference type="InterPro" id="IPR014710">
    <property type="entry name" value="RmlC-like_jellyroll"/>
</dbReference>
<feature type="domain" description="Cyclic nucleotide-binding" evidence="2">
    <location>
        <begin position="94"/>
        <end position="189"/>
    </location>
</feature>
<dbReference type="Proteomes" id="UP000001353">
    <property type="component" value="Chromosome"/>
</dbReference>
<dbReference type="CDD" id="cd00038">
    <property type="entry name" value="CAP_ED"/>
    <property type="match status" value="1"/>
</dbReference>
<dbReference type="Pfam" id="PF00027">
    <property type="entry name" value="cNMP_binding"/>
    <property type="match status" value="1"/>
</dbReference>
<dbReference type="eggNOG" id="COG0664">
    <property type="taxonomic scope" value="Bacteria"/>
</dbReference>
<sequence length="241" mass="26557">MYGSVLTPENMVYLAGAFYVAGMAITNQIILRLLILAGTCVYLIYYAIIGESPLWEAIYVSLLIGIANIGGLSTLIARQSRLAIPRAHADIFYDFPRLPPGDFRALMKLAKRYTVEQDKQVTLEGEMGEKLYFVLKGATLVRKGEQAFVLPPKLFLGEVSFLTGVPSSASAWLEEGAEVLEWQFDDLRRKCARNPRFNLALEAAISLDLAGKVARSMGESSVHVDSIPAPMINALSDVRRV</sequence>
<dbReference type="InterPro" id="IPR000595">
    <property type="entry name" value="cNMP-bd_dom"/>
</dbReference>
<feature type="transmembrane region" description="Helical" evidence="1">
    <location>
        <begin position="12"/>
        <end position="45"/>
    </location>
</feature>
<keyword evidence="1" id="KW-1133">Transmembrane helix</keyword>
<dbReference type="EMBL" id="CP002623">
    <property type="protein sequence ID" value="AEI93041.1"/>
    <property type="molecule type" value="Genomic_DNA"/>
</dbReference>
<protein>
    <recommendedName>
        <fullName evidence="2">Cyclic nucleotide-binding domain-containing protein</fullName>
    </recommendedName>
</protein>
<reference evidence="3 4" key="1">
    <citation type="journal article" date="2011" name="BMC Genomics">
        <title>Comparative genome analysis and genome-guided physiological analysis of Roseobacter litoralis.</title>
        <authorList>
            <person name="Kalhoefer D."/>
            <person name="Thole S."/>
            <person name="Voget S."/>
            <person name="Lehmann R."/>
            <person name="Liesegang H."/>
            <person name="Wollher A."/>
            <person name="Daniel R."/>
            <person name="Simon M."/>
            <person name="Brinkhoff T."/>
        </authorList>
    </citation>
    <scope>NUCLEOTIDE SEQUENCE [LARGE SCALE GENOMIC DNA]</scope>
    <source>
        <strain evidence="4">ATCC 49566 / DSM 6996 / JCM 21268 / NBRC 15278 / OCh 149</strain>
    </source>
</reference>
<evidence type="ECO:0000313" key="4">
    <source>
        <dbReference type="Proteomes" id="UP000001353"/>
    </source>
</evidence>
<dbReference type="PROSITE" id="PS50042">
    <property type="entry name" value="CNMP_BINDING_3"/>
    <property type="match status" value="1"/>
</dbReference>
<dbReference type="RefSeq" id="WP_013960980.1">
    <property type="nucleotide sequence ID" value="NC_015730.1"/>
</dbReference>
<keyword evidence="4" id="KW-1185">Reference proteome</keyword>
<proteinExistence type="predicted"/>
<dbReference type="STRING" id="391595.RLO149_c010320"/>
<accession>F7ZB48</accession>
<keyword evidence="1" id="KW-0472">Membrane</keyword>
<dbReference type="InterPro" id="IPR018490">
    <property type="entry name" value="cNMP-bd_dom_sf"/>
</dbReference>
<dbReference type="AlphaFoldDB" id="F7ZB48"/>
<dbReference type="Gene3D" id="2.60.120.10">
    <property type="entry name" value="Jelly Rolls"/>
    <property type="match status" value="1"/>
</dbReference>
<evidence type="ECO:0000313" key="3">
    <source>
        <dbReference type="EMBL" id="AEI93041.1"/>
    </source>
</evidence>
<dbReference type="HOGENOM" id="CLU_100586_0_0_5"/>
<evidence type="ECO:0000256" key="1">
    <source>
        <dbReference type="SAM" id="Phobius"/>
    </source>
</evidence>
<organism evidence="3 4">
    <name type="scientific">Roseobacter litoralis (strain ATCC 49566 / DSM 6996 / JCM 21268 / NBRC 15278 / OCh 149)</name>
    <dbReference type="NCBI Taxonomy" id="391595"/>
    <lineage>
        <taxon>Bacteria</taxon>
        <taxon>Pseudomonadati</taxon>
        <taxon>Pseudomonadota</taxon>
        <taxon>Alphaproteobacteria</taxon>
        <taxon>Rhodobacterales</taxon>
        <taxon>Roseobacteraceae</taxon>
        <taxon>Roseobacter</taxon>
    </lineage>
</organism>
<dbReference type="SUPFAM" id="SSF51206">
    <property type="entry name" value="cAMP-binding domain-like"/>
    <property type="match status" value="1"/>
</dbReference>
<feature type="transmembrane region" description="Helical" evidence="1">
    <location>
        <begin position="57"/>
        <end position="77"/>
    </location>
</feature>